<keyword evidence="1" id="KW-0812">Transmembrane</keyword>
<gene>
    <name evidence="2" type="ordered locus">bpr_II388</name>
</gene>
<evidence type="ECO:0000313" key="3">
    <source>
        <dbReference type="Proteomes" id="UP000001299"/>
    </source>
</evidence>
<name>E0S4J3_BUTPB</name>
<evidence type="ECO:0000256" key="1">
    <source>
        <dbReference type="SAM" id="Phobius"/>
    </source>
</evidence>
<sequence>MTGLLAAAGGCTGNEAMVMIEGAVIGSLIPDIDNKTSTIGKPLFILRPFQGTYDHRSRLPHTFLGCLMFTSIVAVLSSFDPLLVGGFLFGYILHLFVDSYTKQGIRWLYPISKKYYGACKCDMSSPFKRLYKRFVKACDEMEGVKNEQDREHRVCNVCHE</sequence>
<dbReference type="KEGG" id="bpb:bpr_II388"/>
<dbReference type="AlphaFoldDB" id="E0S4J3"/>
<feature type="transmembrane region" description="Helical" evidence="1">
    <location>
        <begin position="82"/>
        <end position="101"/>
    </location>
</feature>
<geneLocation type="plasmid" evidence="2 3">
    <name>pCY360</name>
</geneLocation>
<dbReference type="Pfam" id="PF04307">
    <property type="entry name" value="YdjM"/>
    <property type="match status" value="1"/>
</dbReference>
<accession>E0S4J3</accession>
<evidence type="ECO:0008006" key="4">
    <source>
        <dbReference type="Google" id="ProtNLM"/>
    </source>
</evidence>
<dbReference type="EMBL" id="CP001812">
    <property type="protein sequence ID" value="ADL36325.1"/>
    <property type="molecule type" value="Genomic_DNA"/>
</dbReference>
<keyword evidence="2" id="KW-0614">Plasmid</keyword>
<organism evidence="2 3">
    <name type="scientific">Butyrivibrio proteoclasticus (strain ATCC 51982 / DSM 14932 / B316)</name>
    <name type="common">Clostridium proteoclasticum</name>
    <dbReference type="NCBI Taxonomy" id="515622"/>
    <lineage>
        <taxon>Bacteria</taxon>
        <taxon>Bacillati</taxon>
        <taxon>Bacillota</taxon>
        <taxon>Clostridia</taxon>
        <taxon>Lachnospirales</taxon>
        <taxon>Lachnospiraceae</taxon>
        <taxon>Butyrivibrio</taxon>
    </lineage>
</organism>
<dbReference type="HOGENOM" id="CLU_1648988_0_0_9"/>
<dbReference type="PANTHER" id="PTHR35531:SF1">
    <property type="entry name" value="INNER MEMBRANE PROTEIN YBCI-RELATED"/>
    <property type="match status" value="1"/>
</dbReference>
<keyword evidence="1" id="KW-0472">Membrane</keyword>
<keyword evidence="1" id="KW-1133">Transmembrane helix</keyword>
<dbReference type="PANTHER" id="PTHR35531">
    <property type="entry name" value="INNER MEMBRANE PROTEIN YBCI-RELATED"/>
    <property type="match status" value="1"/>
</dbReference>
<keyword evidence="3" id="KW-1185">Reference proteome</keyword>
<dbReference type="Proteomes" id="UP000001299">
    <property type="component" value="Plasmid pCY360"/>
</dbReference>
<proteinExistence type="predicted"/>
<evidence type="ECO:0000313" key="2">
    <source>
        <dbReference type="EMBL" id="ADL36325.1"/>
    </source>
</evidence>
<protein>
    <recommendedName>
        <fullName evidence="4">Inner membrane protein</fullName>
    </recommendedName>
</protein>
<reference evidence="2 3" key="1">
    <citation type="journal article" date="2010" name="PLoS ONE">
        <title>The glycobiome of the rumen bacterium Butyrivibrio proteoclasticus B316(T) highlights adaptation to a polysaccharide-rich environment.</title>
        <authorList>
            <person name="Kelly W.J."/>
            <person name="Leahy S.C."/>
            <person name="Altermann E."/>
            <person name="Yeoman C.J."/>
            <person name="Dunne J.C."/>
            <person name="Kong Z."/>
            <person name="Pacheco D.M."/>
            <person name="Li D."/>
            <person name="Noel S.J."/>
            <person name="Moon C.D."/>
            <person name="Cookson A.L."/>
            <person name="Attwood G.T."/>
        </authorList>
    </citation>
    <scope>NUCLEOTIDE SEQUENCE [LARGE SCALE GENOMIC DNA]</scope>
    <source>
        <strain evidence="3">ATCC 51982 / DSM 14932 / B316</strain>
        <plasmid evidence="3">Plasmid pCY360</plasmid>
    </source>
</reference>
<dbReference type="InterPro" id="IPR007404">
    <property type="entry name" value="YdjM-like"/>
</dbReference>